<dbReference type="InterPro" id="IPR022171">
    <property type="entry name" value="PPE_C"/>
</dbReference>
<evidence type="ECO:0000313" key="6">
    <source>
        <dbReference type="Proteomes" id="UP000510682"/>
    </source>
</evidence>
<reference evidence="6" key="1">
    <citation type="submission" date="2020-07" db="EMBL/GenBank/DDBJ databases">
        <title>Description of Mycobacterium gordonae subsp. intergordonae subsp.nov. and Mycobacterium gordonae subsp. gordonae subsp. nov.</title>
        <authorList>
            <person name="Yu X."/>
        </authorList>
    </citation>
    <scope>NUCLEOTIDE SEQUENCE [LARGE SCALE GENOMIC DNA]</scope>
    <source>
        <strain evidence="6">24</strain>
    </source>
</reference>
<comment type="similarity">
    <text evidence="1">Belongs to the mycobacterial PPE family.</text>
</comment>
<reference evidence="6" key="3">
    <citation type="submission" date="2023-07" db="EMBL/GenBank/DDBJ databases">
        <title>Description of Mycobacterium gordonae subsp. intergordonae subsp.nov. and Mycobacterium gordonae subsp. gordonae subsp. nov.</title>
        <authorList>
            <person name="Huang H."/>
        </authorList>
    </citation>
    <scope>NUCLEOTIDE SEQUENCE [LARGE SCALE GENOMIC DNA]</scope>
    <source>
        <strain evidence="6">24</strain>
    </source>
</reference>
<dbReference type="RefSeq" id="WP_180914995.1">
    <property type="nucleotide sequence ID" value="NZ_CP059165.1"/>
</dbReference>
<feature type="domain" description="PPE family C-terminal" evidence="4">
    <location>
        <begin position="288"/>
        <end position="384"/>
    </location>
</feature>
<feature type="region of interest" description="Disordered" evidence="2">
    <location>
        <begin position="363"/>
        <end position="388"/>
    </location>
</feature>
<dbReference type="PANTHER" id="PTHR46766:SF1">
    <property type="entry name" value="GLUTAMINE-RICH PROTEIN 2"/>
    <property type="match status" value="1"/>
</dbReference>
<dbReference type="PANTHER" id="PTHR46766">
    <property type="entry name" value="GLUTAMINE-RICH PROTEIN 2"/>
    <property type="match status" value="1"/>
</dbReference>
<dbReference type="SUPFAM" id="SSF140459">
    <property type="entry name" value="PE/PPE dimer-like"/>
    <property type="match status" value="1"/>
</dbReference>
<dbReference type="Pfam" id="PF00823">
    <property type="entry name" value="PPE"/>
    <property type="match status" value="1"/>
</dbReference>
<dbReference type="EMBL" id="CP059165">
    <property type="protein sequence ID" value="QLL06416.1"/>
    <property type="molecule type" value="Genomic_DNA"/>
</dbReference>
<accession>A0A7D6I5R6</accession>
<evidence type="ECO:0000259" key="3">
    <source>
        <dbReference type="Pfam" id="PF00823"/>
    </source>
</evidence>
<protein>
    <submittedName>
        <fullName evidence="5">PPE family protein</fullName>
    </submittedName>
</protein>
<proteinExistence type="inferred from homology"/>
<evidence type="ECO:0000256" key="2">
    <source>
        <dbReference type="SAM" id="MobiDB-lite"/>
    </source>
</evidence>
<dbReference type="Pfam" id="PF12484">
    <property type="entry name" value="PPE-SVP"/>
    <property type="match status" value="1"/>
</dbReference>
<dbReference type="Proteomes" id="UP000510682">
    <property type="component" value="Chromosome"/>
</dbReference>
<keyword evidence="6" id="KW-1185">Reference proteome</keyword>
<dbReference type="InterPro" id="IPR038332">
    <property type="entry name" value="PPE_sf"/>
</dbReference>
<dbReference type="FunFam" id="1.20.1260.20:FF:000001">
    <property type="entry name" value="PPE family protein PPE41"/>
    <property type="match status" value="1"/>
</dbReference>
<name>A0A7D6I5R6_9MYCO</name>
<dbReference type="GO" id="GO:0052572">
    <property type="term" value="P:response to host immune response"/>
    <property type="evidence" value="ECO:0007669"/>
    <property type="project" value="TreeGrafter"/>
</dbReference>
<dbReference type="Gene3D" id="1.20.1260.20">
    <property type="entry name" value="PPE superfamily"/>
    <property type="match status" value="1"/>
</dbReference>
<evidence type="ECO:0000256" key="1">
    <source>
        <dbReference type="ARBA" id="ARBA00010652"/>
    </source>
</evidence>
<dbReference type="InterPro" id="IPR000030">
    <property type="entry name" value="PPE_dom"/>
</dbReference>
<reference evidence="5 6" key="2">
    <citation type="submission" date="2020-07" db="EMBL/GenBank/DDBJ databases">
        <authorList>
            <person name="Yu X."/>
        </authorList>
    </citation>
    <scope>NUCLEOTIDE SEQUENCE [LARGE SCALE GENOMIC DNA]</scope>
    <source>
        <strain evidence="6">24</strain>
    </source>
</reference>
<dbReference type="KEGG" id="mgor:H0P51_22110"/>
<evidence type="ECO:0000313" key="5">
    <source>
        <dbReference type="EMBL" id="QLL06416.1"/>
    </source>
</evidence>
<gene>
    <name evidence="5" type="ORF">H0P51_22110</name>
</gene>
<organism evidence="5 6">
    <name type="scientific">Mycobacterium vicinigordonae</name>
    <dbReference type="NCBI Taxonomy" id="1719132"/>
    <lineage>
        <taxon>Bacteria</taxon>
        <taxon>Bacillati</taxon>
        <taxon>Actinomycetota</taxon>
        <taxon>Actinomycetes</taxon>
        <taxon>Mycobacteriales</taxon>
        <taxon>Mycobacteriaceae</taxon>
        <taxon>Mycobacterium</taxon>
    </lineage>
</organism>
<sequence length="388" mass="37323">MILDFAWLPPEINSARIFAGAGSGPLHVAAAAWESLAADLSASASSFDSVIVGLAGGPWSGPASASMVAAATPYVGWLSAAAAQAGAAAGQARAAASSFEAALTATVHPLAVEANRVSLATLVATNFLGLNTPAIFATEFDYVEMWAQDVAAMLGYHSGATAVAESLMPFSMPPVDLAGLVATVNGNVAGLATSATAALSPVAMGATSLMSGVQSAVSGAPVSMLMSVAEVGAYPASMMMGPLMQLGQTANAGTAGLAGAEAGLVDAPKIVGNTAPVASGLGMGAGMSGSLGQARLVGALSVPPTWEGAMPKGMTTSAMHGLGALPSSAAVAPAVGAPTGGGMPMMPMPMGAGAGAGAGMPGGALGRGGASPHVTQNRPSVIPRTGIG</sequence>
<feature type="domain" description="PPE" evidence="3">
    <location>
        <begin position="4"/>
        <end position="167"/>
    </location>
</feature>
<evidence type="ECO:0000259" key="4">
    <source>
        <dbReference type="Pfam" id="PF12484"/>
    </source>
</evidence>
<dbReference type="AlphaFoldDB" id="A0A7D6I5R6"/>